<protein>
    <submittedName>
        <fullName evidence="2">Uncharacterized protein</fullName>
    </submittedName>
</protein>
<dbReference type="AlphaFoldDB" id="A0A1V4HS46"/>
<feature type="transmembrane region" description="Helical" evidence="1">
    <location>
        <begin position="62"/>
        <end position="83"/>
    </location>
</feature>
<organism evidence="2 3">
    <name type="scientific">Paenibacillus ferrarius</name>
    <dbReference type="NCBI Taxonomy" id="1469647"/>
    <lineage>
        <taxon>Bacteria</taxon>
        <taxon>Bacillati</taxon>
        <taxon>Bacillota</taxon>
        <taxon>Bacilli</taxon>
        <taxon>Bacillales</taxon>
        <taxon>Paenibacillaceae</taxon>
        <taxon>Paenibacillus</taxon>
    </lineage>
</organism>
<accession>A0A1V4HS46</accession>
<evidence type="ECO:0000313" key="2">
    <source>
        <dbReference type="EMBL" id="OPH61764.1"/>
    </source>
</evidence>
<name>A0A1V4HS46_9BACL</name>
<evidence type="ECO:0000256" key="1">
    <source>
        <dbReference type="SAM" id="Phobius"/>
    </source>
</evidence>
<keyword evidence="1" id="KW-0472">Membrane</keyword>
<keyword evidence="1" id="KW-0812">Transmembrane</keyword>
<reference evidence="3" key="1">
    <citation type="submission" date="2016-07" db="EMBL/GenBank/DDBJ databases">
        <authorList>
            <person name="Florea S."/>
            <person name="Webb J.S."/>
            <person name="Jaromczyk J."/>
            <person name="Schardl C.L."/>
        </authorList>
    </citation>
    <scope>NUCLEOTIDE SEQUENCE [LARGE SCALE GENOMIC DNA]</scope>
    <source>
        <strain evidence="3">CY1</strain>
    </source>
</reference>
<proteinExistence type="predicted"/>
<dbReference type="EMBL" id="MBTG01000001">
    <property type="protein sequence ID" value="OPH61764.1"/>
    <property type="molecule type" value="Genomic_DNA"/>
</dbReference>
<dbReference type="Proteomes" id="UP000190626">
    <property type="component" value="Unassembled WGS sequence"/>
</dbReference>
<dbReference type="OrthoDB" id="2965787at2"/>
<keyword evidence="1" id="KW-1133">Transmembrane helix</keyword>
<sequence>MIKCPTCSKNNNLQKYCGNCGSPLLVEGVEFHNENAATFSESDKSEIKISFMYGSLIFFQKLITWIFLFCIGAKLLFAASINLMPSFTYFLQLRKSYFFVTSLVILLFL</sequence>
<dbReference type="STRING" id="1469647.BC351_00545"/>
<evidence type="ECO:0000313" key="3">
    <source>
        <dbReference type="Proteomes" id="UP000190626"/>
    </source>
</evidence>
<dbReference type="RefSeq" id="WP_079408761.1">
    <property type="nucleotide sequence ID" value="NZ_MBTG01000001.1"/>
</dbReference>
<comment type="caution">
    <text evidence="2">The sequence shown here is derived from an EMBL/GenBank/DDBJ whole genome shotgun (WGS) entry which is preliminary data.</text>
</comment>
<keyword evidence="3" id="KW-1185">Reference proteome</keyword>
<gene>
    <name evidence="2" type="ORF">BC351_00545</name>
</gene>